<dbReference type="InterPro" id="IPR022251">
    <property type="entry name" value="DUF3774_wound-induced"/>
</dbReference>
<evidence type="ECO:0000313" key="1">
    <source>
        <dbReference type="EMBL" id="GMJ10231.1"/>
    </source>
</evidence>
<dbReference type="PANTHER" id="PTHR33090">
    <property type="entry name" value="DUF3774 DOMAIN PROTEIN-RELATED"/>
    <property type="match status" value="1"/>
</dbReference>
<protein>
    <submittedName>
        <fullName evidence="1">Wound-induced polypeptide 3</fullName>
    </submittedName>
</protein>
<accession>A0A9W7J936</accession>
<dbReference type="Pfam" id="PF12609">
    <property type="entry name" value="DUF3774"/>
    <property type="match status" value="1"/>
</dbReference>
<sequence>MSSGAARKAWMVAATIGAVEALKDQGICRWNHTIRWLHQHAKNNVRSYAQAKTLSSSAASYALMNKSEVNMKKVMHLNCFGPNTIRF</sequence>
<gene>
    <name evidence="1" type="ORF">HRI_004692300</name>
</gene>
<comment type="caution">
    <text evidence="1">The sequence shown here is derived from an EMBL/GenBank/DDBJ whole genome shotgun (WGS) entry which is preliminary data.</text>
</comment>
<dbReference type="EMBL" id="BSYR01000056">
    <property type="protein sequence ID" value="GMJ10231.1"/>
    <property type="molecule type" value="Genomic_DNA"/>
</dbReference>
<reference evidence="1" key="1">
    <citation type="submission" date="2023-05" db="EMBL/GenBank/DDBJ databases">
        <title>Genome and transcriptome analyses reveal genes involved in the formation of fine ridges on petal epidermal cells in Hibiscus trionum.</title>
        <authorList>
            <person name="Koshimizu S."/>
            <person name="Masuda S."/>
            <person name="Ishii T."/>
            <person name="Shirasu K."/>
            <person name="Hoshino A."/>
            <person name="Arita M."/>
        </authorList>
    </citation>
    <scope>NUCLEOTIDE SEQUENCE</scope>
    <source>
        <strain evidence="1">Hamamatsu line</strain>
    </source>
</reference>
<keyword evidence="2" id="KW-1185">Reference proteome</keyword>
<name>A0A9W7J936_HIBTR</name>
<dbReference type="AlphaFoldDB" id="A0A9W7J936"/>
<dbReference type="OrthoDB" id="691528at2759"/>
<dbReference type="Proteomes" id="UP001165190">
    <property type="component" value="Unassembled WGS sequence"/>
</dbReference>
<evidence type="ECO:0000313" key="2">
    <source>
        <dbReference type="Proteomes" id="UP001165190"/>
    </source>
</evidence>
<organism evidence="1 2">
    <name type="scientific">Hibiscus trionum</name>
    <name type="common">Flower of an hour</name>
    <dbReference type="NCBI Taxonomy" id="183268"/>
    <lineage>
        <taxon>Eukaryota</taxon>
        <taxon>Viridiplantae</taxon>
        <taxon>Streptophyta</taxon>
        <taxon>Embryophyta</taxon>
        <taxon>Tracheophyta</taxon>
        <taxon>Spermatophyta</taxon>
        <taxon>Magnoliopsida</taxon>
        <taxon>eudicotyledons</taxon>
        <taxon>Gunneridae</taxon>
        <taxon>Pentapetalae</taxon>
        <taxon>rosids</taxon>
        <taxon>malvids</taxon>
        <taxon>Malvales</taxon>
        <taxon>Malvaceae</taxon>
        <taxon>Malvoideae</taxon>
        <taxon>Hibiscus</taxon>
    </lineage>
</organism>
<proteinExistence type="predicted"/>